<evidence type="ECO:0000313" key="2">
    <source>
        <dbReference type="Proteomes" id="UP000216207"/>
    </source>
</evidence>
<dbReference type="EMBL" id="NPCC01000005">
    <property type="protein sequence ID" value="PAE90285.1"/>
    <property type="molecule type" value="Genomic_DNA"/>
</dbReference>
<name>A0A268P4P9_SHOCL</name>
<proteinExistence type="predicted"/>
<sequence>MEEFVFFISGKVARPLTIDPTVWIFDERKIDLEAFFQSDEGLPDDNDLVSYTKAVAKKWDKEMLEGSEPPNPNRDSNQIAFERQKWTNGSFGMPLKPFIRNAAPEESATAIEIRTTDGKTFPFSIEQGDSFIAAFSEKGQPLKEDGPVHVYLADDSSKEPVRRVHEIVFI</sequence>
<evidence type="ECO:0008006" key="3">
    <source>
        <dbReference type="Google" id="ProtNLM"/>
    </source>
</evidence>
<accession>A0A268P4P9</accession>
<evidence type="ECO:0000313" key="1">
    <source>
        <dbReference type="EMBL" id="PAE90285.1"/>
    </source>
</evidence>
<protein>
    <recommendedName>
        <fullName evidence="3">Peptidyl-prolyl cis-trans isomerase</fullName>
    </recommendedName>
</protein>
<gene>
    <name evidence="1" type="ORF">CHH72_04705</name>
</gene>
<comment type="caution">
    <text evidence="1">The sequence shown here is derived from an EMBL/GenBank/DDBJ whole genome shotgun (WGS) entry which is preliminary data.</text>
</comment>
<dbReference type="Proteomes" id="UP000216207">
    <property type="component" value="Unassembled WGS sequence"/>
</dbReference>
<dbReference type="RefSeq" id="WP_095326192.1">
    <property type="nucleotide sequence ID" value="NZ_NPCC01000005.1"/>
</dbReference>
<organism evidence="1 2">
    <name type="scientific">Shouchella clausii</name>
    <name type="common">Alkalihalobacillus clausii</name>
    <dbReference type="NCBI Taxonomy" id="79880"/>
    <lineage>
        <taxon>Bacteria</taxon>
        <taxon>Bacillati</taxon>
        <taxon>Bacillota</taxon>
        <taxon>Bacilli</taxon>
        <taxon>Bacillales</taxon>
        <taxon>Bacillaceae</taxon>
        <taxon>Shouchella</taxon>
    </lineage>
</organism>
<reference evidence="1 2" key="1">
    <citation type="submission" date="2017-07" db="EMBL/GenBank/DDBJ databases">
        <title>Isolation and whole genome analysis of endospore-forming bacteria from heroin.</title>
        <authorList>
            <person name="Kalinowski J."/>
            <person name="Ahrens B."/>
            <person name="Al-Dilaimi A."/>
            <person name="Winkler A."/>
            <person name="Wibberg D."/>
            <person name="Schleenbecker U."/>
            <person name="Ruckert C."/>
            <person name="Wolfel R."/>
            <person name="Grass G."/>
        </authorList>
    </citation>
    <scope>NUCLEOTIDE SEQUENCE [LARGE SCALE GENOMIC DNA]</scope>
    <source>
        <strain evidence="1 2">7539</strain>
    </source>
</reference>
<dbReference type="AlphaFoldDB" id="A0A268P4P9"/>